<feature type="region of interest" description="Disordered" evidence="1">
    <location>
        <begin position="1"/>
        <end position="21"/>
    </location>
</feature>
<sequence>IVLTQTCDTQEERDMAEQGSGMLLDGLEGFLADGGRG</sequence>
<proteinExistence type="predicted"/>
<name>A0ABY6C5S6_9ACTN</name>
<reference evidence="2" key="1">
    <citation type="submission" date="2022-09" db="EMBL/GenBank/DDBJ databases">
        <title>Streptomyces vinaceusdrappus strain AC-40.</title>
        <authorList>
            <person name="Sedeek A.M."/>
            <person name="Salah I."/>
            <person name="Kamel H.L."/>
            <person name="Soltan M.A."/>
            <person name="Elsayed T.R."/>
        </authorList>
    </citation>
    <scope>NUCLEOTIDE SEQUENCE</scope>
    <source>
        <strain evidence="2">AC-40</strain>
    </source>
</reference>
<organism evidence="2 3">
    <name type="scientific">Streptomyces vinaceusdrappus</name>
    <dbReference type="NCBI Taxonomy" id="67376"/>
    <lineage>
        <taxon>Bacteria</taxon>
        <taxon>Bacillati</taxon>
        <taxon>Actinomycetota</taxon>
        <taxon>Actinomycetes</taxon>
        <taxon>Kitasatosporales</taxon>
        <taxon>Streptomycetaceae</taxon>
        <taxon>Streptomyces</taxon>
        <taxon>Streptomyces rochei group</taxon>
    </lineage>
</organism>
<gene>
    <name evidence="2" type="ORF">N6Q81_13460</name>
</gene>
<dbReference type="EMBL" id="CP104697">
    <property type="protein sequence ID" value="UXI83118.1"/>
    <property type="molecule type" value="Genomic_DNA"/>
</dbReference>
<evidence type="ECO:0000313" key="3">
    <source>
        <dbReference type="Proteomes" id="UP001064390"/>
    </source>
</evidence>
<evidence type="ECO:0000256" key="1">
    <source>
        <dbReference type="SAM" id="MobiDB-lite"/>
    </source>
</evidence>
<keyword evidence="3" id="KW-1185">Reference proteome</keyword>
<evidence type="ECO:0000313" key="2">
    <source>
        <dbReference type="EMBL" id="UXI83118.1"/>
    </source>
</evidence>
<dbReference type="Proteomes" id="UP001064390">
    <property type="component" value="Chromosome"/>
</dbReference>
<accession>A0ABY6C5S6</accession>
<protein>
    <submittedName>
        <fullName evidence="2">SRPBCC domain-containing protein</fullName>
    </submittedName>
</protein>
<feature type="non-terminal residue" evidence="2">
    <location>
        <position position="1"/>
    </location>
</feature>